<dbReference type="PANTHER" id="PTHR30061">
    <property type="entry name" value="MALTOSE-BINDING PERIPLASMIC PROTEIN"/>
    <property type="match status" value="1"/>
</dbReference>
<name>A0A4R7ZG15_9FIRM</name>
<dbReference type="RefSeq" id="WP_134170871.1">
    <property type="nucleotide sequence ID" value="NZ_SODD01000043.1"/>
</dbReference>
<dbReference type="GO" id="GO:0042956">
    <property type="term" value="P:maltodextrin transmembrane transport"/>
    <property type="evidence" value="ECO:0007669"/>
    <property type="project" value="TreeGrafter"/>
</dbReference>
<sequence length="425" mass="47597">MKFLKACLACMLVFTLTACGQGSSDENSDKTVLTFWGHQNEAWNKAYEEMAAKFEAENEDIEIKFEFFPYDQFESKVQTSLLSQEGGADIYELWGGWGIDFAPTGALAPINDTLTKEILDGYYEPTYGSLMFEEKLYGFPLEFNIEYGGMIINDNILEEKSISVPQNWEELRTAAKNATVKDGDTFVTKGFDFVNWDSVTYMFTSMIMSQGGSYQNEDGTFTFNTEEGRKAFQELTDMVVKDGVTDLSGLTGGEGLEGYQQLFAGTTAMVPRGPWTISEGELSFELKYGEDFDYVSLPFYGETKSFAAETGWSLAVNGNSKKSDAAMRFLEFFAQEENLLEFNVACAQIPASKEVAQDPEFIKKMPYAEPLVKILDDGHFVGYFNTDTFKEKINEVFTEYATGGYASVDDALMDLDKKLNSAINK</sequence>
<keyword evidence="3 4" id="KW-0732">Signal</keyword>
<keyword evidence="6" id="KW-1185">Reference proteome</keyword>
<dbReference type="Gene3D" id="3.40.190.10">
    <property type="entry name" value="Periplasmic binding protein-like II"/>
    <property type="match status" value="1"/>
</dbReference>
<dbReference type="InterPro" id="IPR006059">
    <property type="entry name" value="SBP"/>
</dbReference>
<feature type="signal peptide" evidence="4">
    <location>
        <begin position="1"/>
        <end position="20"/>
    </location>
</feature>
<dbReference type="PROSITE" id="PS51257">
    <property type="entry name" value="PROKAR_LIPOPROTEIN"/>
    <property type="match status" value="1"/>
</dbReference>
<dbReference type="OrthoDB" id="362670at2"/>
<comment type="similarity">
    <text evidence="1">Belongs to the bacterial solute-binding protein 1 family.</text>
</comment>
<dbReference type="GO" id="GO:1901982">
    <property type="term" value="F:maltose binding"/>
    <property type="evidence" value="ECO:0007669"/>
    <property type="project" value="TreeGrafter"/>
</dbReference>
<comment type="caution">
    <text evidence="5">The sequence shown here is derived from an EMBL/GenBank/DDBJ whole genome shotgun (WGS) entry which is preliminary data.</text>
</comment>
<dbReference type="PANTHER" id="PTHR30061:SF50">
    <property type="entry name" value="MALTOSE_MALTODEXTRIN-BINDING PERIPLASMIC PROTEIN"/>
    <property type="match status" value="1"/>
</dbReference>
<dbReference type="EMBL" id="SODD01000043">
    <property type="protein sequence ID" value="TDW13213.1"/>
    <property type="molecule type" value="Genomic_DNA"/>
</dbReference>
<organism evidence="5 6">
    <name type="scientific">Breznakia blatticola</name>
    <dbReference type="NCBI Taxonomy" id="1754012"/>
    <lineage>
        <taxon>Bacteria</taxon>
        <taxon>Bacillati</taxon>
        <taxon>Bacillota</taxon>
        <taxon>Erysipelotrichia</taxon>
        <taxon>Erysipelotrichales</taxon>
        <taxon>Erysipelotrichaceae</taxon>
        <taxon>Breznakia</taxon>
    </lineage>
</organism>
<evidence type="ECO:0000256" key="4">
    <source>
        <dbReference type="SAM" id="SignalP"/>
    </source>
</evidence>
<evidence type="ECO:0000256" key="1">
    <source>
        <dbReference type="ARBA" id="ARBA00008520"/>
    </source>
</evidence>
<reference evidence="5 6" key="1">
    <citation type="submission" date="2019-03" db="EMBL/GenBank/DDBJ databases">
        <title>Genomic Encyclopedia of Type Strains, Phase IV (KMG-IV): sequencing the most valuable type-strain genomes for metagenomic binning, comparative biology and taxonomic classification.</title>
        <authorList>
            <person name="Goeker M."/>
        </authorList>
    </citation>
    <scope>NUCLEOTIDE SEQUENCE [LARGE SCALE GENOMIC DNA]</scope>
    <source>
        <strain evidence="5 6">DSM 28867</strain>
    </source>
</reference>
<evidence type="ECO:0000313" key="5">
    <source>
        <dbReference type="EMBL" id="TDW13213.1"/>
    </source>
</evidence>
<evidence type="ECO:0000256" key="3">
    <source>
        <dbReference type="ARBA" id="ARBA00022729"/>
    </source>
</evidence>
<feature type="chain" id="PRO_5039401171" evidence="4">
    <location>
        <begin position="21"/>
        <end position="425"/>
    </location>
</feature>
<evidence type="ECO:0000313" key="6">
    <source>
        <dbReference type="Proteomes" id="UP000294743"/>
    </source>
</evidence>
<protein>
    <submittedName>
        <fullName evidence="5">Carbohydrate ABC transporter substrate-binding protein (CUT1 family)</fullName>
    </submittedName>
</protein>
<evidence type="ECO:0000256" key="2">
    <source>
        <dbReference type="ARBA" id="ARBA00022448"/>
    </source>
</evidence>
<accession>A0A4R7ZG15</accession>
<dbReference type="AlphaFoldDB" id="A0A4R7ZG15"/>
<dbReference type="Pfam" id="PF01547">
    <property type="entry name" value="SBP_bac_1"/>
    <property type="match status" value="1"/>
</dbReference>
<dbReference type="GO" id="GO:0015768">
    <property type="term" value="P:maltose transport"/>
    <property type="evidence" value="ECO:0007669"/>
    <property type="project" value="TreeGrafter"/>
</dbReference>
<dbReference type="SUPFAM" id="SSF53850">
    <property type="entry name" value="Periplasmic binding protein-like II"/>
    <property type="match status" value="1"/>
</dbReference>
<dbReference type="CDD" id="cd14748">
    <property type="entry name" value="PBP2_UgpB"/>
    <property type="match status" value="1"/>
</dbReference>
<keyword evidence="2" id="KW-0813">Transport</keyword>
<dbReference type="Proteomes" id="UP000294743">
    <property type="component" value="Unassembled WGS sequence"/>
</dbReference>
<proteinExistence type="inferred from homology"/>
<gene>
    <name evidence="5" type="ORF">EDD63_1436</name>
</gene>
<dbReference type="GO" id="GO:0055052">
    <property type="term" value="C:ATP-binding cassette (ABC) transporter complex, substrate-binding subunit-containing"/>
    <property type="evidence" value="ECO:0007669"/>
    <property type="project" value="TreeGrafter"/>
</dbReference>